<evidence type="ECO:0000256" key="1">
    <source>
        <dbReference type="ARBA" id="ARBA00005187"/>
    </source>
</evidence>
<dbReference type="InterPro" id="IPR029055">
    <property type="entry name" value="Ntn_hydrolases_N"/>
</dbReference>
<feature type="domain" description="Asparagine synthetase" evidence="5">
    <location>
        <begin position="233"/>
        <end position="587"/>
    </location>
</feature>
<comment type="caution">
    <text evidence="6">The sequence shown here is derived from an EMBL/GenBank/DDBJ whole genome shotgun (WGS) entry which is preliminary data.</text>
</comment>
<dbReference type="RefSeq" id="WP_172185546.1">
    <property type="nucleotide sequence ID" value="NZ_CAWPPK010000296.1"/>
</dbReference>
<evidence type="ECO:0000256" key="4">
    <source>
        <dbReference type="ARBA" id="ARBA00048741"/>
    </source>
</evidence>
<dbReference type="CDD" id="cd01991">
    <property type="entry name" value="Asn_synthase_B_C"/>
    <property type="match status" value="1"/>
</dbReference>
<evidence type="ECO:0000256" key="2">
    <source>
        <dbReference type="ARBA" id="ARBA00012737"/>
    </source>
</evidence>
<comment type="catalytic activity">
    <reaction evidence="4">
        <text>L-aspartate + L-glutamine + ATP + H2O = L-asparagine + L-glutamate + AMP + diphosphate + H(+)</text>
        <dbReference type="Rhea" id="RHEA:12228"/>
        <dbReference type="ChEBI" id="CHEBI:15377"/>
        <dbReference type="ChEBI" id="CHEBI:15378"/>
        <dbReference type="ChEBI" id="CHEBI:29985"/>
        <dbReference type="ChEBI" id="CHEBI:29991"/>
        <dbReference type="ChEBI" id="CHEBI:30616"/>
        <dbReference type="ChEBI" id="CHEBI:33019"/>
        <dbReference type="ChEBI" id="CHEBI:58048"/>
        <dbReference type="ChEBI" id="CHEBI:58359"/>
        <dbReference type="ChEBI" id="CHEBI:456215"/>
        <dbReference type="EC" id="6.3.5.4"/>
    </reaction>
</comment>
<organism evidence="6 7">
    <name type="scientific">Microcoleus asticus IPMA8</name>
    <dbReference type="NCBI Taxonomy" id="2563858"/>
    <lineage>
        <taxon>Bacteria</taxon>
        <taxon>Bacillati</taxon>
        <taxon>Cyanobacteriota</taxon>
        <taxon>Cyanophyceae</taxon>
        <taxon>Oscillatoriophycideae</taxon>
        <taxon>Oscillatoriales</taxon>
        <taxon>Microcoleaceae</taxon>
        <taxon>Microcoleus</taxon>
        <taxon>Microcoleus asticus</taxon>
    </lineage>
</organism>
<dbReference type="SUPFAM" id="SSF56235">
    <property type="entry name" value="N-terminal nucleophile aminohydrolases (Ntn hydrolases)"/>
    <property type="match status" value="1"/>
</dbReference>
<name>A0ABX2CTS5_9CYAN</name>
<keyword evidence="3" id="KW-0061">Asparagine biosynthesis</keyword>
<dbReference type="PANTHER" id="PTHR43284:SF1">
    <property type="entry name" value="ASPARAGINE SYNTHETASE"/>
    <property type="match status" value="1"/>
</dbReference>
<evidence type="ECO:0000256" key="3">
    <source>
        <dbReference type="ARBA" id="ARBA00022888"/>
    </source>
</evidence>
<dbReference type="InterPro" id="IPR001962">
    <property type="entry name" value="Asn_synthase"/>
</dbReference>
<sequence length="619" mass="69493">MGITNKPRQFLGYWGCDSRHKSEALLAKIISQSAREIPVHKVEDSSSFSTAGSENHPIWNVASTELDGAPDLPTKKSNSLRDSYASRTLQIAALSASGLCTYPSINGLLLPDAWVNVRENCLILGREPFGRVTLYWTRIGTSIWFASRLQLLLNICEQPDVSIPGLYGYSCFSYVPTPLTPVKNVFAVPAGTELTWECDRDSGVIFEPKSQRLLEWQENSEKIQDEAEAIAQLQNLLKDAVHRQIADIDSSETVGVFLSGGLDSSVVAALLVKAGVKVRAYTLDFGEAGIPEYPWAEQVAYSLNIPLVKVDARPHRIKQVLHSAVKALDLPFGDGVTVPLYLLNEAASQETDLVFNGEGGDQLFAGWTNKPLIAAGIYLAANPAGDEAFALQYLRTFHRMWGYETKVYQPQIYTQIQNLHPQDWLLEALNPALGGSLLHRLRRAGLMLKGAQNIHPRAANLALAFGLKVRSPFCDFALTDWTFKLSGELCLRGACEKYILKRSVENWLPAEIVWREKRGMGVPLTSWCFNEFWHHIGDWLNPAVLLSEKRWQPDLAAQIVSGKFAAGIQGRRIGEIIWLLIMWQIWRSQILGEEVKNKSWNHPFWLPRSVWNYRQRWAE</sequence>
<dbReference type="InterPro" id="IPR014729">
    <property type="entry name" value="Rossmann-like_a/b/a_fold"/>
</dbReference>
<evidence type="ECO:0000313" key="6">
    <source>
        <dbReference type="EMBL" id="NQE32985.1"/>
    </source>
</evidence>
<dbReference type="GO" id="GO:0004066">
    <property type="term" value="F:asparagine synthase (glutamine-hydrolyzing) activity"/>
    <property type="evidence" value="ECO:0007669"/>
    <property type="project" value="UniProtKB-EC"/>
</dbReference>
<gene>
    <name evidence="6" type="primary">asnB_2</name>
    <name evidence="6" type="ORF">E5S67_00702</name>
</gene>
<reference evidence="6 7" key="1">
    <citation type="journal article" date="2020" name="Sci. Rep.">
        <title>A novel cyanobacterial geosmin producer, revising GeoA distribution and dispersion patterns in Bacteria.</title>
        <authorList>
            <person name="Churro C."/>
            <person name="Semedo-Aguiar A.P."/>
            <person name="Silva A.D."/>
            <person name="Pereira-Leal J.B."/>
            <person name="Leite R.B."/>
        </authorList>
    </citation>
    <scope>NUCLEOTIDE SEQUENCE [LARGE SCALE GENOMIC DNA]</scope>
    <source>
        <strain evidence="6 7">IPMA8</strain>
    </source>
</reference>
<evidence type="ECO:0000313" key="7">
    <source>
        <dbReference type="Proteomes" id="UP000702425"/>
    </source>
</evidence>
<dbReference type="EC" id="6.3.5.4" evidence="2"/>
<dbReference type="Gene3D" id="3.40.50.620">
    <property type="entry name" value="HUPs"/>
    <property type="match status" value="1"/>
</dbReference>
<dbReference type="EMBL" id="SRRZ01000008">
    <property type="protein sequence ID" value="NQE32985.1"/>
    <property type="molecule type" value="Genomic_DNA"/>
</dbReference>
<keyword evidence="6" id="KW-0436">Ligase</keyword>
<proteinExistence type="predicted"/>
<evidence type="ECO:0000259" key="5">
    <source>
        <dbReference type="Pfam" id="PF00733"/>
    </source>
</evidence>
<dbReference type="Proteomes" id="UP000702425">
    <property type="component" value="Unassembled WGS sequence"/>
</dbReference>
<keyword evidence="7" id="KW-1185">Reference proteome</keyword>
<accession>A0ABX2CTS5</accession>
<dbReference type="PANTHER" id="PTHR43284">
    <property type="entry name" value="ASPARAGINE SYNTHETASE (GLUTAMINE-HYDROLYZING)"/>
    <property type="match status" value="1"/>
</dbReference>
<comment type="pathway">
    <text evidence="1">Amino-acid biosynthesis; L-asparagine biosynthesis; L-asparagine from L-aspartate (L-Gln route): step 1/1.</text>
</comment>
<dbReference type="InterPro" id="IPR051786">
    <property type="entry name" value="ASN_synthetase/amidase"/>
</dbReference>
<dbReference type="SUPFAM" id="SSF52402">
    <property type="entry name" value="Adenine nucleotide alpha hydrolases-like"/>
    <property type="match status" value="1"/>
</dbReference>
<keyword evidence="3" id="KW-0028">Amino-acid biosynthesis</keyword>
<dbReference type="Gene3D" id="3.60.20.10">
    <property type="entry name" value="Glutamine Phosphoribosylpyrophosphate, subunit 1, domain 1"/>
    <property type="match status" value="1"/>
</dbReference>
<dbReference type="Pfam" id="PF00733">
    <property type="entry name" value="Asn_synthase"/>
    <property type="match status" value="1"/>
</dbReference>
<protein>
    <recommendedName>
        <fullName evidence="2">asparagine synthase (glutamine-hydrolyzing)</fullName>
        <ecNumber evidence="2">6.3.5.4</ecNumber>
    </recommendedName>
</protein>